<dbReference type="SUPFAM" id="SSF52047">
    <property type="entry name" value="RNI-like"/>
    <property type="match status" value="1"/>
</dbReference>
<dbReference type="EMBL" id="WHVB01000021">
    <property type="protein sequence ID" value="KAF8472179.1"/>
    <property type="molecule type" value="Genomic_DNA"/>
</dbReference>
<dbReference type="Proteomes" id="UP000759537">
    <property type="component" value="Unassembled WGS sequence"/>
</dbReference>
<dbReference type="OrthoDB" id="3027018at2759"/>
<feature type="region of interest" description="Disordered" evidence="1">
    <location>
        <begin position="551"/>
        <end position="571"/>
    </location>
</feature>
<protein>
    <submittedName>
        <fullName evidence="2">Uncharacterized protein</fullName>
    </submittedName>
</protein>
<sequence length="625" mass="69391">MSYLSADQDAAVLAGQNDILLRRELELRALLNAVTHEKHAVEAQRNQLEKDRIPFHWLPPELLIHTFVLATLDALCPIQLPLDTTPSISPTPATQTFLDRSKGVPLEVVCAPLPNKTNKMASSLTSRSIPALRVREYHRLDESYVLRAFLTLRSLCIHGDLNIIVDTLAYLHNHPPGFTSLESLELALESTAPGELYDHLRLDNHERVHCNPWRTYRFPTLQALTLRDIPLAAVALGQLPMLRDLTLTLDSPLSGRLEFLCLMYFASLLACAPRVERLALLRAGPVFSFPLDTSPQALRCWEDDAAWYADSSRPLPPVLPENLRELDPSVTPRLEVLDIAFASPSKCKKLAAWLHPTFVHEWDSAAVQPALELTNLKVLRADCSLGDVLRSPFFRLYFPALETLSLSNRNRSIRWSSPQHLADDDLDRLPQLPRLESIFRDPRLPHLTHLLPSSFAISPEHASLTLGYMPCLQRLDCDIILSVASLLDGLAAAATAADARAGSESVGVRVCPRLRHIQLWYCDGVESATLTRLVKLRNGFASEDEIAASRDVSGGKRPIKPLPKGAHPKAGPMLWQSVGTNNERLLDKVGQVSVEGCRPITWEEARALRVEVQWVATPGPAVSGS</sequence>
<name>A0A9P5JYQ6_9AGAM</name>
<evidence type="ECO:0000256" key="1">
    <source>
        <dbReference type="SAM" id="MobiDB-lite"/>
    </source>
</evidence>
<organism evidence="2 3">
    <name type="scientific">Russula ochroleuca</name>
    <dbReference type="NCBI Taxonomy" id="152965"/>
    <lineage>
        <taxon>Eukaryota</taxon>
        <taxon>Fungi</taxon>
        <taxon>Dikarya</taxon>
        <taxon>Basidiomycota</taxon>
        <taxon>Agaricomycotina</taxon>
        <taxon>Agaricomycetes</taxon>
        <taxon>Russulales</taxon>
        <taxon>Russulaceae</taxon>
        <taxon>Russula</taxon>
    </lineage>
</organism>
<reference evidence="2" key="1">
    <citation type="submission" date="2019-10" db="EMBL/GenBank/DDBJ databases">
        <authorList>
            <consortium name="DOE Joint Genome Institute"/>
            <person name="Kuo A."/>
            <person name="Miyauchi S."/>
            <person name="Kiss E."/>
            <person name="Drula E."/>
            <person name="Kohler A."/>
            <person name="Sanchez-Garcia M."/>
            <person name="Andreopoulos B."/>
            <person name="Barry K.W."/>
            <person name="Bonito G."/>
            <person name="Buee M."/>
            <person name="Carver A."/>
            <person name="Chen C."/>
            <person name="Cichocki N."/>
            <person name="Clum A."/>
            <person name="Culley D."/>
            <person name="Crous P.W."/>
            <person name="Fauchery L."/>
            <person name="Girlanda M."/>
            <person name="Hayes R."/>
            <person name="Keri Z."/>
            <person name="LaButti K."/>
            <person name="Lipzen A."/>
            <person name="Lombard V."/>
            <person name="Magnuson J."/>
            <person name="Maillard F."/>
            <person name="Morin E."/>
            <person name="Murat C."/>
            <person name="Nolan M."/>
            <person name="Ohm R."/>
            <person name="Pangilinan J."/>
            <person name="Pereira M."/>
            <person name="Perotto S."/>
            <person name="Peter M."/>
            <person name="Riley R."/>
            <person name="Sitrit Y."/>
            <person name="Stielow B."/>
            <person name="Szollosi G."/>
            <person name="Zifcakova L."/>
            <person name="Stursova M."/>
            <person name="Spatafora J.W."/>
            <person name="Tedersoo L."/>
            <person name="Vaario L.-M."/>
            <person name="Yamada A."/>
            <person name="Yan M."/>
            <person name="Wang P."/>
            <person name="Xu J."/>
            <person name="Bruns T."/>
            <person name="Baldrian P."/>
            <person name="Vilgalys R."/>
            <person name="Henrissat B."/>
            <person name="Grigoriev I.V."/>
            <person name="Hibbett D."/>
            <person name="Nagy L.G."/>
            <person name="Martin F.M."/>
        </authorList>
    </citation>
    <scope>NUCLEOTIDE SEQUENCE</scope>
    <source>
        <strain evidence="2">Prilba</strain>
    </source>
</reference>
<dbReference type="Gene3D" id="3.80.10.10">
    <property type="entry name" value="Ribonuclease Inhibitor"/>
    <property type="match status" value="1"/>
</dbReference>
<proteinExistence type="predicted"/>
<evidence type="ECO:0000313" key="3">
    <source>
        <dbReference type="Proteomes" id="UP000759537"/>
    </source>
</evidence>
<dbReference type="InterPro" id="IPR032675">
    <property type="entry name" value="LRR_dom_sf"/>
</dbReference>
<reference evidence="2" key="2">
    <citation type="journal article" date="2020" name="Nat. Commun.">
        <title>Large-scale genome sequencing of mycorrhizal fungi provides insights into the early evolution of symbiotic traits.</title>
        <authorList>
            <person name="Miyauchi S."/>
            <person name="Kiss E."/>
            <person name="Kuo A."/>
            <person name="Drula E."/>
            <person name="Kohler A."/>
            <person name="Sanchez-Garcia M."/>
            <person name="Morin E."/>
            <person name="Andreopoulos B."/>
            <person name="Barry K.W."/>
            <person name="Bonito G."/>
            <person name="Buee M."/>
            <person name="Carver A."/>
            <person name="Chen C."/>
            <person name="Cichocki N."/>
            <person name="Clum A."/>
            <person name="Culley D."/>
            <person name="Crous P.W."/>
            <person name="Fauchery L."/>
            <person name="Girlanda M."/>
            <person name="Hayes R.D."/>
            <person name="Keri Z."/>
            <person name="LaButti K."/>
            <person name="Lipzen A."/>
            <person name="Lombard V."/>
            <person name="Magnuson J."/>
            <person name="Maillard F."/>
            <person name="Murat C."/>
            <person name="Nolan M."/>
            <person name="Ohm R.A."/>
            <person name="Pangilinan J."/>
            <person name="Pereira M.F."/>
            <person name="Perotto S."/>
            <person name="Peter M."/>
            <person name="Pfister S."/>
            <person name="Riley R."/>
            <person name="Sitrit Y."/>
            <person name="Stielow J.B."/>
            <person name="Szollosi G."/>
            <person name="Zifcakova L."/>
            <person name="Stursova M."/>
            <person name="Spatafora J.W."/>
            <person name="Tedersoo L."/>
            <person name="Vaario L.M."/>
            <person name="Yamada A."/>
            <person name="Yan M."/>
            <person name="Wang P."/>
            <person name="Xu J."/>
            <person name="Bruns T."/>
            <person name="Baldrian P."/>
            <person name="Vilgalys R."/>
            <person name="Dunand C."/>
            <person name="Henrissat B."/>
            <person name="Grigoriev I.V."/>
            <person name="Hibbett D."/>
            <person name="Nagy L.G."/>
            <person name="Martin F.M."/>
        </authorList>
    </citation>
    <scope>NUCLEOTIDE SEQUENCE</scope>
    <source>
        <strain evidence="2">Prilba</strain>
    </source>
</reference>
<dbReference type="AlphaFoldDB" id="A0A9P5JYQ6"/>
<gene>
    <name evidence="2" type="ORF">DFH94DRAFT_856074</name>
</gene>
<comment type="caution">
    <text evidence="2">The sequence shown here is derived from an EMBL/GenBank/DDBJ whole genome shotgun (WGS) entry which is preliminary data.</text>
</comment>
<evidence type="ECO:0000313" key="2">
    <source>
        <dbReference type="EMBL" id="KAF8472179.1"/>
    </source>
</evidence>
<accession>A0A9P5JYQ6</accession>
<keyword evidence="3" id="KW-1185">Reference proteome</keyword>